<keyword evidence="2" id="KW-1185">Reference proteome</keyword>
<dbReference type="EMBL" id="JAOQIO010000113">
    <property type="protein sequence ID" value="MCU6797197.1"/>
    <property type="molecule type" value="Genomic_DNA"/>
</dbReference>
<organism evidence="1 2">
    <name type="scientific">Paenibacillus baimaensis</name>
    <dbReference type="NCBI Taxonomy" id="2982185"/>
    <lineage>
        <taxon>Bacteria</taxon>
        <taxon>Bacillati</taxon>
        <taxon>Bacillota</taxon>
        <taxon>Bacilli</taxon>
        <taxon>Bacillales</taxon>
        <taxon>Paenibacillaceae</taxon>
        <taxon>Paenibacillus</taxon>
    </lineage>
</organism>
<proteinExistence type="predicted"/>
<reference evidence="1 2" key="1">
    <citation type="submission" date="2022-09" db="EMBL/GenBank/DDBJ databases">
        <authorList>
            <person name="Han X.L."/>
            <person name="Wang Q."/>
            <person name="Lu T."/>
        </authorList>
    </citation>
    <scope>NUCLEOTIDE SEQUENCE [LARGE SCALE GENOMIC DNA]</scope>
    <source>
        <strain evidence="1 2">WQ 127069</strain>
    </source>
</reference>
<evidence type="ECO:0000313" key="2">
    <source>
        <dbReference type="Proteomes" id="UP001652445"/>
    </source>
</evidence>
<evidence type="ECO:0000313" key="1">
    <source>
        <dbReference type="EMBL" id="MCU6797197.1"/>
    </source>
</evidence>
<sequence length="55" mass="6138">MSRRLVWKHTANSLLRPSAEQAVCCIGWDSISEGLMYSTIDTVYTVGIGFNRFGV</sequence>
<gene>
    <name evidence="1" type="ORF">OB236_34215</name>
</gene>
<protein>
    <submittedName>
        <fullName evidence="1">Uncharacterized protein</fullName>
    </submittedName>
</protein>
<comment type="caution">
    <text evidence="1">The sequence shown here is derived from an EMBL/GenBank/DDBJ whole genome shotgun (WGS) entry which is preliminary data.</text>
</comment>
<dbReference type="Proteomes" id="UP001652445">
    <property type="component" value="Unassembled WGS sequence"/>
</dbReference>
<name>A0ABT2URM8_9BACL</name>
<accession>A0ABT2URM8</accession>